<organism evidence="2 3">
    <name type="scientific">Catellatospora bangladeshensis</name>
    <dbReference type="NCBI Taxonomy" id="310355"/>
    <lineage>
        <taxon>Bacteria</taxon>
        <taxon>Bacillati</taxon>
        <taxon>Actinomycetota</taxon>
        <taxon>Actinomycetes</taxon>
        <taxon>Micromonosporales</taxon>
        <taxon>Micromonosporaceae</taxon>
        <taxon>Catellatospora</taxon>
    </lineage>
</organism>
<gene>
    <name evidence="2" type="ORF">Cba03nite_75630</name>
</gene>
<dbReference type="EMBL" id="BONF01000062">
    <property type="protein sequence ID" value="GIF86214.1"/>
    <property type="molecule type" value="Genomic_DNA"/>
</dbReference>
<feature type="compositionally biased region" description="Basic and acidic residues" evidence="1">
    <location>
        <begin position="47"/>
        <end position="60"/>
    </location>
</feature>
<accession>A0A8J3K072</accession>
<sequence length="69" mass="7804">MQISRLSIAPKDTSAEGEYRGAATLWLRWKEDRRLVSESEATPQVLPRDRDQAGRVRPVEADPGAVARW</sequence>
<proteinExistence type="predicted"/>
<keyword evidence="3" id="KW-1185">Reference proteome</keyword>
<dbReference type="Proteomes" id="UP000601223">
    <property type="component" value="Unassembled WGS sequence"/>
</dbReference>
<protein>
    <submittedName>
        <fullName evidence="2">Uncharacterized protein</fullName>
    </submittedName>
</protein>
<reference evidence="2 3" key="1">
    <citation type="submission" date="2021-01" db="EMBL/GenBank/DDBJ databases">
        <title>Whole genome shotgun sequence of Catellatospora bangladeshensis NBRC 107357.</title>
        <authorList>
            <person name="Komaki H."/>
            <person name="Tamura T."/>
        </authorList>
    </citation>
    <scope>NUCLEOTIDE SEQUENCE [LARGE SCALE GENOMIC DNA]</scope>
    <source>
        <strain evidence="2 3">NBRC 107357</strain>
    </source>
</reference>
<dbReference type="AlphaFoldDB" id="A0A8J3K072"/>
<comment type="caution">
    <text evidence="2">The sequence shown here is derived from an EMBL/GenBank/DDBJ whole genome shotgun (WGS) entry which is preliminary data.</text>
</comment>
<evidence type="ECO:0000313" key="2">
    <source>
        <dbReference type="EMBL" id="GIF86214.1"/>
    </source>
</evidence>
<name>A0A8J3K072_9ACTN</name>
<evidence type="ECO:0000256" key="1">
    <source>
        <dbReference type="SAM" id="MobiDB-lite"/>
    </source>
</evidence>
<evidence type="ECO:0000313" key="3">
    <source>
        <dbReference type="Proteomes" id="UP000601223"/>
    </source>
</evidence>
<feature type="region of interest" description="Disordered" evidence="1">
    <location>
        <begin position="36"/>
        <end position="69"/>
    </location>
</feature>